<feature type="compositionally biased region" description="Polar residues" evidence="1">
    <location>
        <begin position="190"/>
        <end position="199"/>
    </location>
</feature>
<organism evidence="2 3">
    <name type="scientific">Coccomyxa viridis</name>
    <dbReference type="NCBI Taxonomy" id="1274662"/>
    <lineage>
        <taxon>Eukaryota</taxon>
        <taxon>Viridiplantae</taxon>
        <taxon>Chlorophyta</taxon>
        <taxon>core chlorophytes</taxon>
        <taxon>Trebouxiophyceae</taxon>
        <taxon>Trebouxiophyceae incertae sedis</taxon>
        <taxon>Coccomyxaceae</taxon>
        <taxon>Coccomyxa</taxon>
    </lineage>
</organism>
<feature type="region of interest" description="Disordered" evidence="1">
    <location>
        <begin position="180"/>
        <end position="202"/>
    </location>
</feature>
<accession>A0AAV1HPT6</accession>
<gene>
    <name evidence="2" type="ORF">CVIRNUC_000065</name>
</gene>
<keyword evidence="3" id="KW-1185">Reference proteome</keyword>
<dbReference type="AlphaFoldDB" id="A0AAV1HPT6"/>
<comment type="caution">
    <text evidence="2">The sequence shown here is derived from an EMBL/GenBank/DDBJ whole genome shotgun (WGS) entry which is preliminary data.</text>
</comment>
<feature type="compositionally biased region" description="Gly residues" evidence="1">
    <location>
        <begin position="145"/>
        <end position="159"/>
    </location>
</feature>
<feature type="region of interest" description="Disordered" evidence="1">
    <location>
        <begin position="130"/>
        <end position="168"/>
    </location>
</feature>
<proteinExistence type="predicted"/>
<evidence type="ECO:0000313" key="2">
    <source>
        <dbReference type="EMBL" id="CAK0731951.1"/>
    </source>
</evidence>
<protein>
    <submittedName>
        <fullName evidence="2">Uncharacterized protein</fullName>
    </submittedName>
</protein>
<evidence type="ECO:0000256" key="1">
    <source>
        <dbReference type="SAM" id="MobiDB-lite"/>
    </source>
</evidence>
<evidence type="ECO:0000313" key="3">
    <source>
        <dbReference type="Proteomes" id="UP001314263"/>
    </source>
</evidence>
<reference evidence="2 3" key="1">
    <citation type="submission" date="2023-10" db="EMBL/GenBank/DDBJ databases">
        <authorList>
            <person name="Maclean D."/>
            <person name="Macfadyen A."/>
        </authorList>
    </citation>
    <scope>NUCLEOTIDE SEQUENCE [LARGE SCALE GENOMIC DNA]</scope>
</reference>
<sequence>MARDHEMRVTFLGMHAAAAGLALQERRWFHISKASASRLAKYEDLKQACEAQECEQILCVPVLPQLPSGHVGRAGRAQPPRSAFGVLTLGFDNSVSVDARLLTSTFLLAHLMAQDLIRQAPAMLMRVQSMPAVPRSPSKRPPDTPGGGSSAGRRLGGSLTGPSFPAKRMREPASFANGVYRPEIKPTHPPTSESSQQVSAPVKRQMFAPLPYRAVARCPGDPAPPWHAYKG</sequence>
<dbReference type="Proteomes" id="UP001314263">
    <property type="component" value="Unassembled WGS sequence"/>
</dbReference>
<name>A0AAV1HPT6_9CHLO</name>
<dbReference type="EMBL" id="CAUYUE010000001">
    <property type="protein sequence ID" value="CAK0731951.1"/>
    <property type="molecule type" value="Genomic_DNA"/>
</dbReference>